<dbReference type="Proteomes" id="UP001234178">
    <property type="component" value="Unassembled WGS sequence"/>
</dbReference>
<dbReference type="EMBL" id="JAOYFB010000040">
    <property type="protein sequence ID" value="KAK4036742.1"/>
    <property type="molecule type" value="Genomic_DNA"/>
</dbReference>
<name>A0ABR0B4Y3_9CRUS</name>
<accession>A0ABR0B4Y3</accession>
<sequence>MKICFNVRPKLMLQLAVNAMNADVLISGVCEVKCTLIFLKLYNTANLRCDCAIVQIESFQNFSKISTELDFNQSRDC</sequence>
<keyword evidence="2" id="KW-1185">Reference proteome</keyword>
<comment type="caution">
    <text evidence="1">The sequence shown here is derived from an EMBL/GenBank/DDBJ whole genome shotgun (WGS) entry which is preliminary data.</text>
</comment>
<evidence type="ECO:0000313" key="2">
    <source>
        <dbReference type="Proteomes" id="UP001234178"/>
    </source>
</evidence>
<proteinExistence type="predicted"/>
<organism evidence="1 2">
    <name type="scientific">Daphnia magna</name>
    <dbReference type="NCBI Taxonomy" id="35525"/>
    <lineage>
        <taxon>Eukaryota</taxon>
        <taxon>Metazoa</taxon>
        <taxon>Ecdysozoa</taxon>
        <taxon>Arthropoda</taxon>
        <taxon>Crustacea</taxon>
        <taxon>Branchiopoda</taxon>
        <taxon>Diplostraca</taxon>
        <taxon>Cladocera</taxon>
        <taxon>Anomopoda</taxon>
        <taxon>Daphniidae</taxon>
        <taxon>Daphnia</taxon>
    </lineage>
</organism>
<gene>
    <name evidence="1" type="ORF">OUZ56_028780</name>
</gene>
<evidence type="ECO:0008006" key="3">
    <source>
        <dbReference type="Google" id="ProtNLM"/>
    </source>
</evidence>
<reference evidence="1 2" key="1">
    <citation type="journal article" date="2023" name="Nucleic Acids Res.">
        <title>The hologenome of Daphnia magna reveals possible DNA methylation and microbiome-mediated evolution of the host genome.</title>
        <authorList>
            <person name="Chaturvedi A."/>
            <person name="Li X."/>
            <person name="Dhandapani V."/>
            <person name="Marshall H."/>
            <person name="Kissane S."/>
            <person name="Cuenca-Cambronero M."/>
            <person name="Asole G."/>
            <person name="Calvet F."/>
            <person name="Ruiz-Romero M."/>
            <person name="Marangio P."/>
            <person name="Guigo R."/>
            <person name="Rago D."/>
            <person name="Mirbahai L."/>
            <person name="Eastwood N."/>
            <person name="Colbourne J.K."/>
            <person name="Zhou J."/>
            <person name="Mallon E."/>
            <person name="Orsini L."/>
        </authorList>
    </citation>
    <scope>NUCLEOTIDE SEQUENCE [LARGE SCALE GENOMIC DNA]</scope>
    <source>
        <strain evidence="1">LRV0_1</strain>
    </source>
</reference>
<evidence type="ECO:0000313" key="1">
    <source>
        <dbReference type="EMBL" id="KAK4036742.1"/>
    </source>
</evidence>
<protein>
    <recommendedName>
        <fullName evidence="3">Secreted protein</fullName>
    </recommendedName>
</protein>